<evidence type="ECO:0000313" key="2">
    <source>
        <dbReference type="Proteomes" id="UP000729701"/>
    </source>
</evidence>
<accession>A0A951QJ40</accession>
<proteinExistence type="predicted"/>
<name>A0A951QJ40_9CYAN</name>
<reference evidence="1" key="2">
    <citation type="journal article" date="2022" name="Microbiol. Resour. Announc.">
        <title>Metagenome Sequencing to Explore Phylogenomics of Terrestrial Cyanobacteria.</title>
        <authorList>
            <person name="Ward R.D."/>
            <person name="Stajich J.E."/>
            <person name="Johansen J.R."/>
            <person name="Huntemann M."/>
            <person name="Clum A."/>
            <person name="Foster B."/>
            <person name="Foster B."/>
            <person name="Roux S."/>
            <person name="Palaniappan K."/>
            <person name="Varghese N."/>
            <person name="Mukherjee S."/>
            <person name="Reddy T.B.K."/>
            <person name="Daum C."/>
            <person name="Copeland A."/>
            <person name="Chen I.A."/>
            <person name="Ivanova N.N."/>
            <person name="Kyrpides N.C."/>
            <person name="Shapiro N."/>
            <person name="Eloe-Fadrosh E.A."/>
            <person name="Pietrasiak N."/>
        </authorList>
    </citation>
    <scope>NUCLEOTIDE SEQUENCE</scope>
    <source>
        <strain evidence="1">GSE-NOS-MK-12-04C</strain>
    </source>
</reference>
<reference evidence="1" key="1">
    <citation type="submission" date="2021-05" db="EMBL/GenBank/DDBJ databases">
        <authorList>
            <person name="Pietrasiak N."/>
            <person name="Ward R."/>
            <person name="Stajich J.E."/>
            <person name="Kurbessoian T."/>
        </authorList>
    </citation>
    <scope>NUCLEOTIDE SEQUENCE</scope>
    <source>
        <strain evidence="1">GSE-NOS-MK-12-04C</strain>
    </source>
</reference>
<protein>
    <submittedName>
        <fullName evidence="1">Uncharacterized protein</fullName>
    </submittedName>
</protein>
<evidence type="ECO:0000313" key="1">
    <source>
        <dbReference type="EMBL" id="MBW4666846.1"/>
    </source>
</evidence>
<gene>
    <name evidence="1" type="ORF">KME60_05230</name>
</gene>
<dbReference type="AlphaFoldDB" id="A0A951QJ40"/>
<dbReference type="EMBL" id="JAHHGZ010000004">
    <property type="protein sequence ID" value="MBW4666846.1"/>
    <property type="molecule type" value="Genomic_DNA"/>
</dbReference>
<organism evidence="1 2">
    <name type="scientific">Cyanomargarita calcarea GSE-NOS-MK-12-04C</name>
    <dbReference type="NCBI Taxonomy" id="2839659"/>
    <lineage>
        <taxon>Bacteria</taxon>
        <taxon>Bacillati</taxon>
        <taxon>Cyanobacteriota</taxon>
        <taxon>Cyanophyceae</taxon>
        <taxon>Nostocales</taxon>
        <taxon>Cyanomargaritaceae</taxon>
        <taxon>Cyanomargarita</taxon>
    </lineage>
</organism>
<comment type="caution">
    <text evidence="1">The sequence shown here is derived from an EMBL/GenBank/DDBJ whole genome shotgun (WGS) entry which is preliminary data.</text>
</comment>
<dbReference type="Proteomes" id="UP000729701">
    <property type="component" value="Unassembled WGS sequence"/>
</dbReference>
<sequence length="138" mass="15657">MARLIVEVVTAEWKFADLVYELLMYVSVTMPDTGNSVTGLTVKNFRLSAPLGFIRDFNISRCCENKWETENVEPSGCYELFLSQRVLQESTSGQIPERIKWVKGEIYPFGLQARVFDTYKGKVIHQGQTVIAIESLGN</sequence>